<proteinExistence type="predicted"/>
<dbReference type="EMBL" id="VSWD01000010">
    <property type="protein sequence ID" value="KAK3091141.1"/>
    <property type="molecule type" value="Genomic_DNA"/>
</dbReference>
<dbReference type="Gene3D" id="1.25.40.10">
    <property type="entry name" value="Tetratricopeptide repeat domain"/>
    <property type="match status" value="1"/>
</dbReference>
<evidence type="ECO:0000313" key="3">
    <source>
        <dbReference type="Proteomes" id="UP001186944"/>
    </source>
</evidence>
<dbReference type="InterPro" id="IPR011990">
    <property type="entry name" value="TPR-like_helical_dom_sf"/>
</dbReference>
<sequence length="177" mass="20697">MRKDYSKWSVVTLAPCDGLRMDCCKWSVATFAPCDGMRKDYSKWSLATLAPCDGMRKDYSKWYVVILAPCDGKRKDYCKRLLRMKPLSLNFFMIYAKMESTLPQPNISRQRQVFEDAIMEYGETESDLWLDYISLEQKHPDGQPENIPQIYFRAKSTLVGQNNEDFITKYSLLQPEN</sequence>
<dbReference type="GO" id="GO:0030515">
    <property type="term" value="F:snoRNA binding"/>
    <property type="evidence" value="ECO:0007669"/>
    <property type="project" value="InterPro"/>
</dbReference>
<feature type="domain" description="U3 small nucleolar RNA-associated protein 6 homolog C-terminal" evidence="1">
    <location>
        <begin position="47"/>
        <end position="158"/>
    </location>
</feature>
<dbReference type="GO" id="GO:0000462">
    <property type="term" value="P:maturation of SSU-rRNA from tricistronic rRNA transcript (SSU-rRNA, 5.8S rRNA, LSU-rRNA)"/>
    <property type="evidence" value="ECO:0007669"/>
    <property type="project" value="InterPro"/>
</dbReference>
<evidence type="ECO:0000313" key="2">
    <source>
        <dbReference type="EMBL" id="KAK3091141.1"/>
    </source>
</evidence>
<comment type="caution">
    <text evidence="2">The sequence shown here is derived from an EMBL/GenBank/DDBJ whole genome shotgun (WGS) entry which is preliminary data.</text>
</comment>
<dbReference type="AlphaFoldDB" id="A0AA88Y7Z4"/>
<organism evidence="2 3">
    <name type="scientific">Pinctada imbricata</name>
    <name type="common">Atlantic pearl-oyster</name>
    <name type="synonym">Pinctada martensii</name>
    <dbReference type="NCBI Taxonomy" id="66713"/>
    <lineage>
        <taxon>Eukaryota</taxon>
        <taxon>Metazoa</taxon>
        <taxon>Spiralia</taxon>
        <taxon>Lophotrochozoa</taxon>
        <taxon>Mollusca</taxon>
        <taxon>Bivalvia</taxon>
        <taxon>Autobranchia</taxon>
        <taxon>Pteriomorphia</taxon>
        <taxon>Pterioida</taxon>
        <taxon>Pterioidea</taxon>
        <taxon>Pteriidae</taxon>
        <taxon>Pinctada</taxon>
    </lineage>
</organism>
<accession>A0AA88Y7Z4</accession>
<dbReference type="Proteomes" id="UP001186944">
    <property type="component" value="Unassembled WGS sequence"/>
</dbReference>
<dbReference type="InterPro" id="IPR056907">
    <property type="entry name" value="UTP6_C"/>
</dbReference>
<dbReference type="PANTHER" id="PTHR23271">
    <property type="entry name" value="HEPATOCELLULAR CARCINOMA-ASSOCIATED ANTIGEN 66"/>
    <property type="match status" value="1"/>
</dbReference>
<name>A0AA88Y7Z4_PINIB</name>
<reference evidence="2" key="1">
    <citation type="submission" date="2019-08" db="EMBL/GenBank/DDBJ databases">
        <title>The improved chromosome-level genome for the pearl oyster Pinctada fucata martensii using PacBio sequencing and Hi-C.</title>
        <authorList>
            <person name="Zheng Z."/>
        </authorList>
    </citation>
    <scope>NUCLEOTIDE SEQUENCE</scope>
    <source>
        <strain evidence="2">ZZ-2019</strain>
        <tissue evidence="2">Adductor muscle</tissue>
    </source>
</reference>
<keyword evidence="3" id="KW-1185">Reference proteome</keyword>
<protein>
    <recommendedName>
        <fullName evidence="1">U3 small nucleolar RNA-associated protein 6 homolog C-terminal domain-containing protein</fullName>
    </recommendedName>
</protein>
<evidence type="ECO:0000259" key="1">
    <source>
        <dbReference type="Pfam" id="PF24892"/>
    </source>
</evidence>
<dbReference type="GO" id="GO:0032040">
    <property type="term" value="C:small-subunit processome"/>
    <property type="evidence" value="ECO:0007669"/>
    <property type="project" value="TreeGrafter"/>
</dbReference>
<gene>
    <name evidence="2" type="ORF">FSP39_017439</name>
</gene>
<dbReference type="Pfam" id="PF24892">
    <property type="entry name" value="UTP6_C"/>
    <property type="match status" value="1"/>
</dbReference>
<dbReference type="PANTHER" id="PTHR23271:SF1">
    <property type="entry name" value="U3 SMALL NUCLEOLAR RNA-ASSOCIATED PROTEIN 6 HOMOLOG"/>
    <property type="match status" value="1"/>
</dbReference>
<dbReference type="InterPro" id="IPR013949">
    <property type="entry name" value="Utp6"/>
</dbReference>
<dbReference type="GO" id="GO:0034388">
    <property type="term" value="C:Pwp2p-containing subcomplex of 90S preribosome"/>
    <property type="evidence" value="ECO:0007669"/>
    <property type="project" value="TreeGrafter"/>
</dbReference>